<keyword evidence="1" id="KW-0472">Membrane</keyword>
<dbReference type="GeneID" id="22831113"/>
<dbReference type="Proteomes" id="UP000001744">
    <property type="component" value="Unassembled WGS sequence"/>
</dbReference>
<feature type="transmembrane region" description="Helical" evidence="1">
    <location>
        <begin position="7"/>
        <end position="26"/>
    </location>
</feature>
<protein>
    <submittedName>
        <fullName evidence="2">Uncharacterized protein</fullName>
    </submittedName>
</protein>
<dbReference type="AlphaFoldDB" id="T0T6F0"/>
<evidence type="ECO:0000313" key="3">
    <source>
        <dbReference type="Proteomes" id="UP000001744"/>
    </source>
</evidence>
<organism evidence="2 3">
    <name type="scientific">Schizosaccharomyces japonicus (strain yFS275 / FY16936)</name>
    <name type="common">Fission yeast</name>
    <dbReference type="NCBI Taxonomy" id="402676"/>
    <lineage>
        <taxon>Eukaryota</taxon>
        <taxon>Fungi</taxon>
        <taxon>Dikarya</taxon>
        <taxon>Ascomycota</taxon>
        <taxon>Taphrinomycotina</taxon>
        <taxon>Schizosaccharomycetes</taxon>
        <taxon>Schizosaccharomycetales</taxon>
        <taxon>Schizosaccharomycetaceae</taxon>
        <taxon>Schizosaccharomyces</taxon>
    </lineage>
</organism>
<accession>T0T6F0</accession>
<dbReference type="VEuPathDB" id="FungiDB:SJAG_06111"/>
<proteinExistence type="predicted"/>
<dbReference type="JaponicusDB" id="SJAG_06111"/>
<gene>
    <name evidence="2" type="ORF">SJAG_06111</name>
</gene>
<sequence length="78" mass="9352">MLRQFKLLSIVLSFLTLSSFFWSLLYEYYPNSWLLLFISSACLLGCWSIQIHFMTYINIHTEKKKNLNNHHLMSVHLL</sequence>
<feature type="transmembrane region" description="Helical" evidence="1">
    <location>
        <begin position="32"/>
        <end position="57"/>
    </location>
</feature>
<dbReference type="RefSeq" id="XP_011049000.1">
    <property type="nucleotide sequence ID" value="XM_011050698.1"/>
</dbReference>
<keyword evidence="1" id="KW-0812">Transmembrane</keyword>
<dbReference type="EMBL" id="KE651167">
    <property type="protein sequence ID" value="EQC53009.1"/>
    <property type="molecule type" value="Genomic_DNA"/>
</dbReference>
<dbReference type="HOGENOM" id="CLU_2623387_0_0_1"/>
<name>T0T6F0_SCHJY</name>
<keyword evidence="1" id="KW-1133">Transmembrane helix</keyword>
<evidence type="ECO:0000256" key="1">
    <source>
        <dbReference type="SAM" id="Phobius"/>
    </source>
</evidence>
<evidence type="ECO:0000313" key="2">
    <source>
        <dbReference type="EMBL" id="EQC53009.1"/>
    </source>
</evidence>
<keyword evidence="3" id="KW-1185">Reference proteome</keyword>
<reference evidence="2 3" key="1">
    <citation type="journal article" date="2011" name="Science">
        <title>Comparative functional genomics of the fission yeasts.</title>
        <authorList>
            <person name="Rhind N."/>
            <person name="Chen Z."/>
            <person name="Yassour M."/>
            <person name="Thompson D.A."/>
            <person name="Haas B.J."/>
            <person name="Habib N."/>
            <person name="Wapinski I."/>
            <person name="Roy S."/>
            <person name="Lin M.F."/>
            <person name="Heiman D.I."/>
            <person name="Young S.K."/>
            <person name="Furuya K."/>
            <person name="Guo Y."/>
            <person name="Pidoux A."/>
            <person name="Chen H.M."/>
            <person name="Robbertse B."/>
            <person name="Goldberg J.M."/>
            <person name="Aoki K."/>
            <person name="Bayne E.H."/>
            <person name="Berlin A.M."/>
            <person name="Desjardins C.A."/>
            <person name="Dobbs E."/>
            <person name="Dukaj L."/>
            <person name="Fan L."/>
            <person name="FitzGerald M.G."/>
            <person name="French C."/>
            <person name="Gujja S."/>
            <person name="Hansen K."/>
            <person name="Keifenheim D."/>
            <person name="Levin J.Z."/>
            <person name="Mosher R.A."/>
            <person name="Mueller C.A."/>
            <person name="Pfiffner J."/>
            <person name="Priest M."/>
            <person name="Russ C."/>
            <person name="Smialowska A."/>
            <person name="Swoboda P."/>
            <person name="Sykes S.M."/>
            <person name="Vaughn M."/>
            <person name="Vengrova S."/>
            <person name="Yoder R."/>
            <person name="Zeng Q."/>
            <person name="Allshire R."/>
            <person name="Baulcombe D."/>
            <person name="Birren B.W."/>
            <person name="Brown W."/>
            <person name="Ekwall K."/>
            <person name="Kellis M."/>
            <person name="Leatherwood J."/>
            <person name="Levin H."/>
            <person name="Margalit H."/>
            <person name="Martienssen R."/>
            <person name="Nieduszynski C.A."/>
            <person name="Spatafora J.W."/>
            <person name="Friedman N."/>
            <person name="Dalgaard J.Z."/>
            <person name="Baumann P."/>
            <person name="Niki H."/>
            <person name="Regev A."/>
            <person name="Nusbaum C."/>
        </authorList>
    </citation>
    <scope>NUCLEOTIDE SEQUENCE [LARGE SCALE GENOMIC DNA]</scope>
    <source>
        <strain evidence="3">yFS275 / FY16936</strain>
    </source>
</reference>